<evidence type="ECO:0000256" key="1">
    <source>
        <dbReference type="ARBA" id="ARBA00004141"/>
    </source>
</evidence>
<organism evidence="12 13">
    <name type="scientific">Azospira restricta</name>
    <dbReference type="NCBI Taxonomy" id="404405"/>
    <lineage>
        <taxon>Bacteria</taxon>
        <taxon>Pseudomonadati</taxon>
        <taxon>Pseudomonadota</taxon>
        <taxon>Betaproteobacteria</taxon>
        <taxon>Rhodocyclales</taxon>
        <taxon>Rhodocyclaceae</taxon>
        <taxon>Azospira</taxon>
    </lineage>
</organism>
<evidence type="ECO:0000256" key="3">
    <source>
        <dbReference type="ARBA" id="ARBA00022449"/>
    </source>
</evidence>
<feature type="transmembrane region" description="Helical" evidence="10">
    <location>
        <begin position="58"/>
        <end position="77"/>
    </location>
</feature>
<evidence type="ECO:0000256" key="10">
    <source>
        <dbReference type="SAM" id="Phobius"/>
    </source>
</evidence>
<dbReference type="PANTHER" id="PTHR43562">
    <property type="entry name" value="NAPA-TYPE SODIUM/HYDROGEN ANTIPORTER"/>
    <property type="match status" value="1"/>
</dbReference>
<keyword evidence="8 10" id="KW-0472">Membrane</keyword>
<feature type="transmembrane region" description="Helical" evidence="10">
    <location>
        <begin position="242"/>
        <end position="259"/>
    </location>
</feature>
<evidence type="ECO:0000256" key="2">
    <source>
        <dbReference type="ARBA" id="ARBA00022448"/>
    </source>
</evidence>
<evidence type="ECO:0000313" key="12">
    <source>
        <dbReference type="EMBL" id="QRJ64610.1"/>
    </source>
</evidence>
<dbReference type="PANTHER" id="PTHR43562:SF3">
    <property type="entry name" value="SODIUM ION_PROTON EXCHANGER (EUROFUNG)"/>
    <property type="match status" value="1"/>
</dbReference>
<comment type="subcellular location">
    <subcellularLocation>
        <location evidence="1">Membrane</location>
        <topology evidence="1">Multi-pass membrane protein</topology>
    </subcellularLocation>
</comment>
<proteinExistence type="predicted"/>
<dbReference type="GO" id="GO:0006814">
    <property type="term" value="P:sodium ion transport"/>
    <property type="evidence" value="ECO:0007669"/>
    <property type="project" value="UniProtKB-KW"/>
</dbReference>
<name>A0A974Y4K6_9RHOO</name>
<dbReference type="Pfam" id="PF00999">
    <property type="entry name" value="Na_H_Exchanger"/>
    <property type="match status" value="1"/>
</dbReference>
<feature type="transmembrane region" description="Helical" evidence="10">
    <location>
        <begin position="116"/>
        <end position="137"/>
    </location>
</feature>
<evidence type="ECO:0000256" key="6">
    <source>
        <dbReference type="ARBA" id="ARBA00023053"/>
    </source>
</evidence>
<accession>A0A974Y4K6</accession>
<feature type="transmembrane region" description="Helical" evidence="10">
    <location>
        <begin position="383"/>
        <end position="401"/>
    </location>
</feature>
<dbReference type="GO" id="GO:0016020">
    <property type="term" value="C:membrane"/>
    <property type="evidence" value="ECO:0007669"/>
    <property type="project" value="UniProtKB-SubCell"/>
</dbReference>
<dbReference type="KEGG" id="ares:IWH25_04455"/>
<evidence type="ECO:0000256" key="7">
    <source>
        <dbReference type="ARBA" id="ARBA00023065"/>
    </source>
</evidence>
<evidence type="ECO:0000256" key="4">
    <source>
        <dbReference type="ARBA" id="ARBA00022692"/>
    </source>
</evidence>
<dbReference type="EMBL" id="CP064781">
    <property type="protein sequence ID" value="QRJ64610.1"/>
    <property type="molecule type" value="Genomic_DNA"/>
</dbReference>
<keyword evidence="4 10" id="KW-0812">Transmembrane</keyword>
<evidence type="ECO:0000259" key="11">
    <source>
        <dbReference type="Pfam" id="PF00999"/>
    </source>
</evidence>
<dbReference type="Gene3D" id="1.20.1530.20">
    <property type="match status" value="1"/>
</dbReference>
<evidence type="ECO:0000313" key="13">
    <source>
        <dbReference type="Proteomes" id="UP000663444"/>
    </source>
</evidence>
<keyword evidence="9" id="KW-0739">Sodium transport</keyword>
<evidence type="ECO:0000256" key="8">
    <source>
        <dbReference type="ARBA" id="ARBA00023136"/>
    </source>
</evidence>
<feature type="transmembrane region" description="Helical" evidence="10">
    <location>
        <begin position="185"/>
        <end position="207"/>
    </location>
</feature>
<feature type="transmembrane region" description="Helical" evidence="10">
    <location>
        <begin position="149"/>
        <end position="173"/>
    </location>
</feature>
<dbReference type="GO" id="GO:1902600">
    <property type="term" value="P:proton transmembrane transport"/>
    <property type="evidence" value="ECO:0007669"/>
    <property type="project" value="InterPro"/>
</dbReference>
<evidence type="ECO:0000256" key="9">
    <source>
        <dbReference type="ARBA" id="ARBA00023201"/>
    </source>
</evidence>
<keyword evidence="6" id="KW-0915">Sodium</keyword>
<feature type="transmembrane region" description="Helical" evidence="10">
    <location>
        <begin position="321"/>
        <end position="340"/>
    </location>
</feature>
<dbReference type="InterPro" id="IPR006153">
    <property type="entry name" value="Cation/H_exchanger_TM"/>
</dbReference>
<keyword evidence="7" id="KW-0406">Ion transport</keyword>
<feature type="transmembrane region" description="Helical" evidence="10">
    <location>
        <begin position="89"/>
        <end position="110"/>
    </location>
</feature>
<protein>
    <submittedName>
        <fullName evidence="12">Cation:proton antiporter</fullName>
    </submittedName>
</protein>
<feature type="transmembrane region" description="Helical" evidence="10">
    <location>
        <begin position="219"/>
        <end position="236"/>
    </location>
</feature>
<feature type="transmembrane region" description="Helical" evidence="10">
    <location>
        <begin position="352"/>
        <end position="371"/>
    </location>
</feature>
<dbReference type="AlphaFoldDB" id="A0A974Y4K6"/>
<keyword evidence="2" id="KW-0813">Transport</keyword>
<dbReference type="GO" id="GO:0015297">
    <property type="term" value="F:antiporter activity"/>
    <property type="evidence" value="ECO:0007669"/>
    <property type="project" value="UniProtKB-KW"/>
</dbReference>
<dbReference type="RefSeq" id="WP_203388153.1">
    <property type="nucleotide sequence ID" value="NZ_CP064781.1"/>
</dbReference>
<reference evidence="12" key="1">
    <citation type="submission" date="2020-11" db="EMBL/GenBank/DDBJ databases">
        <title>Azospira restricta DSM 18626 genome sequence.</title>
        <authorList>
            <person name="Moe W.M."/>
        </authorList>
    </citation>
    <scope>NUCLEOTIDE SEQUENCE</scope>
    <source>
        <strain evidence="12">DSM 18626</strain>
    </source>
</reference>
<dbReference type="Proteomes" id="UP000663444">
    <property type="component" value="Chromosome"/>
</dbReference>
<feature type="transmembrane region" description="Helical" evidence="10">
    <location>
        <begin position="294"/>
        <end position="315"/>
    </location>
</feature>
<feature type="domain" description="Cation/H+ exchanger transmembrane" evidence="11">
    <location>
        <begin position="19"/>
        <end position="402"/>
    </location>
</feature>
<sequence length="427" mass="45697">MELHEFFLALAMVLLGARLLAETASRLGIPAVIGELTAGLILGPSLLGWVSPSTPLEILAEIGIILLLFEVGMNTDVYRLARAGAKPVLVALTGFALPFALGASVSRYGYELPLMASLFIGGTLTATSIGITVRVLTDLRRRSSDEAQIIIGAAVLDDILGVLALAFLYQFAVIGEITPTSVGQVSLYIFLFVVLAPVTAKLVACVIDRYDRRSASPGLLVTMVVSLIMLFSYLAHLVGAPLILGGFATGIAMGHRFRLHVAHRLRVPFSATLNRALDAAPDLSERLEHQFRPLIHVFTPVFFVMVGVSLDLRAVDWGSTFVWKLALALLLIAIAGKGLAGYCIRESRLRQAVIGLAMVPRGEVGLIFTQVGLANGLLNTEAYAALLIVIALTTALPPLALKAIYARWRPEATPDGDGSGQMLRERP</sequence>
<gene>
    <name evidence="12" type="ORF">IWH25_04455</name>
</gene>
<keyword evidence="3" id="KW-0050">Antiport</keyword>
<keyword evidence="13" id="KW-1185">Reference proteome</keyword>
<keyword evidence="5 10" id="KW-1133">Transmembrane helix</keyword>
<evidence type="ECO:0000256" key="5">
    <source>
        <dbReference type="ARBA" id="ARBA00022989"/>
    </source>
</evidence>
<dbReference type="InterPro" id="IPR038770">
    <property type="entry name" value="Na+/solute_symporter_sf"/>
</dbReference>